<dbReference type="InterPro" id="IPR026341">
    <property type="entry name" value="T9SS_type_B"/>
</dbReference>
<gene>
    <name evidence="3" type="ORF">GON26_07835</name>
</gene>
<dbReference type="Proteomes" id="UP000471501">
    <property type="component" value="Unassembled WGS sequence"/>
</dbReference>
<dbReference type="Pfam" id="PF13585">
    <property type="entry name" value="CHU_C"/>
    <property type="match status" value="1"/>
</dbReference>
<evidence type="ECO:0000313" key="3">
    <source>
        <dbReference type="EMBL" id="MWB94270.1"/>
    </source>
</evidence>
<evidence type="ECO:0000259" key="1">
    <source>
        <dbReference type="Pfam" id="PF01345"/>
    </source>
</evidence>
<reference evidence="3 4" key="1">
    <citation type="submission" date="2019-12" db="EMBL/GenBank/DDBJ databases">
        <authorList>
            <person name="Kim Y.S."/>
        </authorList>
    </citation>
    <scope>NUCLEOTIDE SEQUENCE [LARGE SCALE GENOMIC DNA]</scope>
    <source>
        <strain evidence="3 4">GA093</strain>
    </source>
</reference>
<dbReference type="EMBL" id="WSTB01000003">
    <property type="protein sequence ID" value="MWB94270.1"/>
    <property type="molecule type" value="Genomic_DNA"/>
</dbReference>
<evidence type="ECO:0000259" key="2">
    <source>
        <dbReference type="Pfam" id="PF19081"/>
    </source>
</evidence>
<dbReference type="Pfam" id="PF19081">
    <property type="entry name" value="Ig_7"/>
    <property type="match status" value="1"/>
</dbReference>
<dbReference type="NCBIfam" id="TIGR04131">
    <property type="entry name" value="Bac_Flav_CTERM"/>
    <property type="match status" value="1"/>
</dbReference>
<protein>
    <submittedName>
        <fullName evidence="3">T9SS type B sorting domain-containing protein</fullName>
    </submittedName>
</protein>
<dbReference type="NCBIfam" id="TIGR01451">
    <property type="entry name" value="B_ant_repeat"/>
    <property type="match status" value="1"/>
</dbReference>
<feature type="domain" description="DUF11" evidence="1">
    <location>
        <begin position="724"/>
        <end position="845"/>
    </location>
</feature>
<organism evidence="3 4">
    <name type="scientific">Flavobacterium hydrocarbonoxydans</name>
    <dbReference type="NCBI Taxonomy" id="2683249"/>
    <lineage>
        <taxon>Bacteria</taxon>
        <taxon>Pseudomonadati</taxon>
        <taxon>Bacteroidota</taxon>
        <taxon>Flavobacteriia</taxon>
        <taxon>Flavobacteriales</taxon>
        <taxon>Flavobacteriaceae</taxon>
        <taxon>Flavobacterium</taxon>
    </lineage>
</organism>
<evidence type="ECO:0000313" key="4">
    <source>
        <dbReference type="Proteomes" id="UP000471501"/>
    </source>
</evidence>
<dbReference type="Pfam" id="PF01345">
    <property type="entry name" value="DUF11"/>
    <property type="match status" value="1"/>
</dbReference>
<proteinExistence type="predicted"/>
<dbReference type="InterPro" id="IPR047589">
    <property type="entry name" value="DUF11_rpt"/>
</dbReference>
<dbReference type="RefSeq" id="WP_160374270.1">
    <property type="nucleotide sequence ID" value="NZ_WSTB01000003.1"/>
</dbReference>
<sequence>AVNVNDPGTPTTTSATQDFCLEDAPTVADIAVTPATAVWYSSATSTTPLLATDALADGNYYATIIDAVTGCESAVRLVVAVNVNDPGTPTTTSATQDFCLEDAPTVADIAVTPATAVWYSSATSTTPLLATDALADGNYYATIIDAVTGCESATRLVVAVNVNDPGTPTTTSATQDFCLEDAPTVADIAVTPATAVWYSSATSTTPLLATDALADGNYYATIIDAVTGCESATRLVVAVNVNDPGTPTTTSATQDFCLEDMPTVGDIAVNESNVVWYSTVTGGTPIPATTALVAGSYFGELTSLGCVSATRLQVTVNITNPNTPTTPSATQNFCAGLAPTVSSIIVNETNVVWYNTATGGTAIPGSDPLTAGVYYGAILDPATGCESATRLQVTINLGSSNNPTTNDATQSFCSIDNPTVADIQVIESNVSWFETATSTTPIPPTTALTSGMYYGAILDPLTGCQSLVRLEVTVTVGNPSPTPTTNDATQDFCLTNAPTVADIQVNEANVVWYSTPTGGTVILGTTALTTGLYYGAIMNNEGCENPVRLEVDVKVNTEGIITTDKPIQTFCLSAIPTIANIEVNELDVAWYTSPSGGTMLASNTPLTAGIYYAGALNNTTNGCGAAPRLAIEINFSSDDAVQITSNDDTPCVFQGVTYSIANGKSDYVWSITNGTVVSGGGSTDGSVTVSWSDIGSGTISVTYINTCNDLTTKTLNVTVATCSDLTITNTVSNPSPNFGEEVVFTVEVNNVGEGNFVNLLVSNLLPNGYELVGASVTTGVYDPATGIWSIPALGAGLSETLEITGTVLSPSTSGFVTPDYTSVATIEISTPLDVDASNNTATATIDPICLTVYNEFTPNNDNANDLFRIDCIENYPNNELKVYNRYGALVYSKNNYENDWDGTANVSGTINKGDMLPTGTYFYVIDIGDGTVKKGWLSIMR</sequence>
<dbReference type="InterPro" id="IPR001434">
    <property type="entry name" value="OmcB-like_DUF11"/>
</dbReference>
<feature type="non-terminal residue" evidence="3">
    <location>
        <position position="1"/>
    </location>
</feature>
<accession>A0A6I4NIB2</accession>
<feature type="domain" description="Ig-like" evidence="2">
    <location>
        <begin position="482"/>
        <end position="556"/>
    </location>
</feature>
<dbReference type="AlphaFoldDB" id="A0A6I4NIB2"/>
<comment type="caution">
    <text evidence="3">The sequence shown here is derived from an EMBL/GenBank/DDBJ whole genome shotgun (WGS) entry which is preliminary data.</text>
</comment>
<name>A0A6I4NIB2_9FLAO</name>
<keyword evidence="4" id="KW-1185">Reference proteome</keyword>
<dbReference type="InterPro" id="IPR044023">
    <property type="entry name" value="Ig_7"/>
</dbReference>